<comment type="subcellular location">
    <subcellularLocation>
        <location evidence="1">Membrane</location>
    </subcellularLocation>
</comment>
<keyword evidence="6" id="KW-1185">Reference proteome</keyword>
<protein>
    <recommendedName>
        <fullName evidence="7">Late embryogenesis abundant protein LEA-2 subgroup domain-containing protein</fullName>
    </recommendedName>
</protein>
<reference evidence="5" key="3">
    <citation type="submission" date="2018-10" db="UniProtKB">
        <authorList>
            <consortium name="EnsemblPlants"/>
        </authorList>
    </citation>
    <scope>IDENTIFICATION</scope>
</reference>
<keyword evidence="2 3" id="KW-0472">Membrane</keyword>
<dbReference type="AlphaFoldDB" id="A0A9R1FFF5"/>
<dbReference type="GO" id="GO:0016020">
    <property type="term" value="C:membrane"/>
    <property type="evidence" value="ECO:0007669"/>
    <property type="project" value="UniProtKB-SubCell"/>
</dbReference>
<proteinExistence type="predicted"/>
<evidence type="ECO:0008006" key="7">
    <source>
        <dbReference type="Google" id="ProtNLM"/>
    </source>
</evidence>
<dbReference type="EMBL" id="HG670306">
    <property type="protein sequence ID" value="CDM81198.1"/>
    <property type="molecule type" value="Genomic_DNA"/>
</dbReference>
<evidence type="ECO:0000313" key="4">
    <source>
        <dbReference type="EMBL" id="CDM81198.1"/>
    </source>
</evidence>
<dbReference type="PROSITE" id="PS51257">
    <property type="entry name" value="PROKAR_LIPOPROTEIN"/>
    <property type="match status" value="1"/>
</dbReference>
<dbReference type="Gramene" id="TraesCS3B03G0185600.1">
    <property type="protein sequence ID" value="TraesCS3B03G0185600.1.CDS1"/>
    <property type="gene ID" value="TraesCS3B03G0185600"/>
</dbReference>
<dbReference type="OMA" id="GKALAWC"/>
<accession>W5D254</accession>
<keyword evidence="3" id="KW-0812">Transmembrane</keyword>
<name>A0A9R1FFF5_WHEAT</name>
<dbReference type="eggNOG" id="ENOG502R1EX">
    <property type="taxonomic scope" value="Eukaryota"/>
</dbReference>
<dbReference type="EnsemblPlants" id="TraesCS3B02G080800.1">
    <property type="protein sequence ID" value="TraesCS3B02G080800.1.cds1"/>
    <property type="gene ID" value="TraesCS3B02G080800"/>
</dbReference>
<sequence length="197" mass="21566">MVLGKALAWCGGIVLSACIIVGVVLIAAYSYAIQPSITIEDASLTRFALATSPSTALGYNISLSLAVRNKNWATTMKNTEPLEAAYKFDGQQFDRVQVTDKGDKHTAKKTRVYRLVTSSDGGYVALGNAGVAEYKNQNATGVFELEVMVTGEVRYTWQFKKNKIEATCKLKLQLDSPGTAVLRFEKVKCKLAKQEKK</sequence>
<dbReference type="GeneID" id="123067304"/>
<dbReference type="Gramene" id="TraesSTA3B03G01555060.1">
    <property type="protein sequence ID" value="TraesSTA3B03G01555060.1.CDS1"/>
    <property type="gene ID" value="TraesSTA3B03G01555060"/>
</dbReference>
<feature type="transmembrane region" description="Helical" evidence="3">
    <location>
        <begin position="6"/>
        <end position="29"/>
    </location>
</feature>
<dbReference type="PANTHER" id="PTHR31415">
    <property type="entry name" value="OS05G0367900 PROTEIN"/>
    <property type="match status" value="1"/>
</dbReference>
<reference evidence="4" key="1">
    <citation type="journal article" date="2014" name="Science">
        <title>Structural and functional partitioning of bread wheat chromosome 3B.</title>
        <authorList>
            <person name="Choulet F."/>
            <person name="Alberti A."/>
            <person name="Theil S."/>
            <person name="Glover N."/>
            <person name="Barbe V."/>
            <person name="Daron J."/>
            <person name="Pingault L."/>
            <person name="Sourdille P."/>
            <person name="Couloux A."/>
            <person name="Paux E."/>
            <person name="Leroy P."/>
            <person name="Mangenot S."/>
            <person name="Guilhot N."/>
            <person name="Le Gouis J."/>
            <person name="Balfourier F."/>
            <person name="Alaux M."/>
            <person name="Jamilloux V."/>
            <person name="Poulain J."/>
            <person name="Durand C."/>
            <person name="Bellec A."/>
            <person name="Gaspin C."/>
            <person name="Safar J."/>
            <person name="Dolezel J."/>
            <person name="Rogers J."/>
            <person name="Vandepoele K."/>
            <person name="Aury J.M."/>
            <person name="Mayer K."/>
            <person name="Berges H."/>
            <person name="Quesneville H."/>
            <person name="Wincker P."/>
            <person name="Feuillet C."/>
        </authorList>
    </citation>
    <scope>NUCLEOTIDE SEQUENCE</scope>
</reference>
<accession>A0A9R1FFF5</accession>
<keyword evidence="3" id="KW-1133">Transmembrane helix</keyword>
<dbReference type="GO" id="GO:0098542">
    <property type="term" value="P:defense response to other organism"/>
    <property type="evidence" value="ECO:0007669"/>
    <property type="project" value="InterPro"/>
</dbReference>
<dbReference type="Proteomes" id="UP000019116">
    <property type="component" value="Chromosome 3B"/>
</dbReference>
<dbReference type="PaxDb" id="4565-Traes_3B_B377E7DDC.1"/>
<dbReference type="OrthoDB" id="684447at2759"/>
<reference evidence="5" key="2">
    <citation type="submission" date="2018-08" db="EMBL/GenBank/DDBJ databases">
        <authorList>
            <person name="Rossello M."/>
        </authorList>
    </citation>
    <scope>NUCLEOTIDE SEQUENCE [LARGE SCALE GENOMIC DNA]</scope>
    <source>
        <strain evidence="5">cv. Chinese Spring</strain>
    </source>
</reference>
<dbReference type="RefSeq" id="XP_044346094.1">
    <property type="nucleotide sequence ID" value="XM_044490159.1"/>
</dbReference>
<dbReference type="HOGENOM" id="CLU_108204_0_0_1"/>
<dbReference type="PANTHER" id="PTHR31415:SF78">
    <property type="entry name" value="OS07G0250501 PROTEIN"/>
    <property type="match status" value="1"/>
</dbReference>
<dbReference type="InterPro" id="IPR044839">
    <property type="entry name" value="NDR1-like"/>
</dbReference>
<organism evidence="4">
    <name type="scientific">Triticum aestivum</name>
    <name type="common">Wheat</name>
    <dbReference type="NCBI Taxonomy" id="4565"/>
    <lineage>
        <taxon>Eukaryota</taxon>
        <taxon>Viridiplantae</taxon>
        <taxon>Streptophyta</taxon>
        <taxon>Embryophyta</taxon>
        <taxon>Tracheophyta</taxon>
        <taxon>Spermatophyta</taxon>
        <taxon>Magnoliopsida</taxon>
        <taxon>Liliopsida</taxon>
        <taxon>Poales</taxon>
        <taxon>Poaceae</taxon>
        <taxon>BOP clade</taxon>
        <taxon>Pooideae</taxon>
        <taxon>Triticodae</taxon>
        <taxon>Triticeae</taxon>
        <taxon>Triticinae</taxon>
        <taxon>Triticum</taxon>
    </lineage>
</organism>
<dbReference type="Gramene" id="TraesCLE_scaffold_012715_01G000100.1">
    <property type="protein sequence ID" value="TraesCLE_scaffold_012715_01G000100.1"/>
    <property type="gene ID" value="TraesCLE_scaffold_012715_01G000100"/>
</dbReference>
<evidence type="ECO:0000256" key="1">
    <source>
        <dbReference type="ARBA" id="ARBA00004370"/>
    </source>
</evidence>
<evidence type="ECO:0000313" key="6">
    <source>
        <dbReference type="Proteomes" id="UP000019116"/>
    </source>
</evidence>
<evidence type="ECO:0000256" key="2">
    <source>
        <dbReference type="ARBA" id="ARBA00023136"/>
    </source>
</evidence>
<evidence type="ECO:0000313" key="5">
    <source>
        <dbReference type="EnsemblPlants" id="TraesCS3B02G080800.1.cds1"/>
    </source>
</evidence>
<evidence type="ECO:0000256" key="3">
    <source>
        <dbReference type="SAM" id="Phobius"/>
    </source>
</evidence>
<dbReference type="Gramene" id="TraesCS3B02G080800.1">
    <property type="protein sequence ID" value="TraesCS3B02G080800.1.cds1"/>
    <property type="gene ID" value="TraesCS3B02G080800"/>
</dbReference>
<gene>
    <name evidence="5" type="primary">LOC123067304</name>
    <name evidence="4" type="ORF">TRAES_3BF267500080CFD_c1</name>
</gene>